<dbReference type="OrthoDB" id="5946976at2759"/>
<dbReference type="GO" id="GO:0005739">
    <property type="term" value="C:mitochondrion"/>
    <property type="evidence" value="ECO:0007669"/>
    <property type="project" value="TreeGrafter"/>
</dbReference>
<dbReference type="AlphaFoldDB" id="A0A504YQQ1"/>
<dbReference type="GO" id="GO:0008233">
    <property type="term" value="F:peptidase activity"/>
    <property type="evidence" value="ECO:0007669"/>
    <property type="project" value="TreeGrafter"/>
</dbReference>
<organism evidence="3 4">
    <name type="scientific">Fasciola gigantica</name>
    <name type="common">Giant liver fluke</name>
    <dbReference type="NCBI Taxonomy" id="46835"/>
    <lineage>
        <taxon>Eukaryota</taxon>
        <taxon>Metazoa</taxon>
        <taxon>Spiralia</taxon>
        <taxon>Lophotrochozoa</taxon>
        <taxon>Platyhelminthes</taxon>
        <taxon>Trematoda</taxon>
        <taxon>Digenea</taxon>
        <taxon>Plagiorchiida</taxon>
        <taxon>Echinostomata</taxon>
        <taxon>Echinostomatoidea</taxon>
        <taxon>Fasciolidae</taxon>
        <taxon>Fasciola</taxon>
    </lineage>
</organism>
<dbReference type="Proteomes" id="UP000316759">
    <property type="component" value="Unassembled WGS sequence"/>
</dbReference>
<evidence type="ECO:0000313" key="3">
    <source>
        <dbReference type="EMBL" id="TPP63513.1"/>
    </source>
</evidence>
<name>A0A504YQQ1_FASGI</name>
<evidence type="ECO:0000256" key="1">
    <source>
        <dbReference type="SAM" id="SignalP"/>
    </source>
</evidence>
<evidence type="ECO:0000313" key="4">
    <source>
        <dbReference type="Proteomes" id="UP000316759"/>
    </source>
</evidence>
<dbReference type="InterPro" id="IPR012338">
    <property type="entry name" value="Beta-lactam/transpept-like"/>
</dbReference>
<dbReference type="Pfam" id="PF00144">
    <property type="entry name" value="Beta-lactamase"/>
    <property type="match status" value="1"/>
</dbReference>
<feature type="chain" id="PRO_5021448341" evidence="1">
    <location>
        <begin position="17"/>
        <end position="456"/>
    </location>
</feature>
<proteinExistence type="predicted"/>
<dbReference type="PANTHER" id="PTHR46520:SF1">
    <property type="entry name" value="SERINE BETA-LACTAMASE-LIKE PROTEIN LACTB, MITOCHONDRIAL"/>
    <property type="match status" value="1"/>
</dbReference>
<dbReference type="SUPFAM" id="SSF56601">
    <property type="entry name" value="beta-lactamase/transpeptidase-like"/>
    <property type="match status" value="1"/>
</dbReference>
<gene>
    <name evidence="3" type="ORF">FGIG_07884</name>
</gene>
<keyword evidence="4" id="KW-1185">Reference proteome</keyword>
<feature type="signal peptide" evidence="1">
    <location>
        <begin position="1"/>
        <end position="16"/>
    </location>
</feature>
<accession>A0A504YQQ1</accession>
<dbReference type="EMBL" id="SUNJ01005562">
    <property type="protein sequence ID" value="TPP63513.1"/>
    <property type="molecule type" value="Genomic_DNA"/>
</dbReference>
<keyword evidence="1" id="KW-0732">Signal</keyword>
<dbReference type="Gene3D" id="3.40.710.10">
    <property type="entry name" value="DD-peptidase/beta-lactamase superfamily"/>
    <property type="match status" value="2"/>
</dbReference>
<feature type="domain" description="Beta-lactamase-related" evidence="2">
    <location>
        <begin position="45"/>
        <end position="437"/>
    </location>
</feature>
<sequence>MRPLVSWALAAAAVSAVPGWHYETQKRGKKAVLQKTVDPQRCATDLIIQYKEKNACPGISVCVSVAGKTVYSKGFGFADVEQLVHVHANTVFRIASISKSFTSLLVGRLLDQHKLTVDDDVRTYVPEFPKKLIDGKYAKIPIRTLLNHTSGIRSYHKENSGTGQAAYPEMLLNKRFDSPLEACRLFQDDPLAHSPGQKYLYSTYAFTLLSAAIERVSTQNGPIFSLPTEPTEDVKTTADSIPKWARIDTQLCRLFQFLGLRNTSLEYHEKLTPFRCKQYRRTTNGVLENTPTVDNSYKWAGGGILSTAPDLIRVANHLASIYMGRLHSHGVVTRDTLTQLWHACPVNSKGVWQPGLGWFLSRRSGGSISEANICPDRLYVLHTGGAVGSTTALLLSLPCCSNAETVRPEHGDPEEFTAAISLAPPICVAVLTNLEDSSEISQLAVSLAEVFTEDAV</sequence>
<protein>
    <submittedName>
        <fullName evidence="3">Beta LACTamase domain containing family member</fullName>
    </submittedName>
</protein>
<dbReference type="STRING" id="46835.A0A504YQQ1"/>
<dbReference type="GO" id="GO:0006508">
    <property type="term" value="P:proteolysis"/>
    <property type="evidence" value="ECO:0007669"/>
    <property type="project" value="TreeGrafter"/>
</dbReference>
<dbReference type="PANTHER" id="PTHR46520">
    <property type="entry name" value="SERINE BETA-LACTAMASE-LIKE PROTEIN LACTB, MITOCHONDRIAL"/>
    <property type="match status" value="1"/>
</dbReference>
<dbReference type="InterPro" id="IPR052794">
    <property type="entry name" value="Mito_Ser_Protease_LACTB"/>
</dbReference>
<reference evidence="3 4" key="1">
    <citation type="submission" date="2019-04" db="EMBL/GenBank/DDBJ databases">
        <title>Annotation for the trematode Fasciola gigantica.</title>
        <authorList>
            <person name="Choi Y.-J."/>
        </authorList>
    </citation>
    <scope>NUCLEOTIDE SEQUENCE [LARGE SCALE GENOMIC DNA]</scope>
    <source>
        <strain evidence="3">Uganda_cow_1</strain>
    </source>
</reference>
<evidence type="ECO:0000259" key="2">
    <source>
        <dbReference type="Pfam" id="PF00144"/>
    </source>
</evidence>
<dbReference type="InterPro" id="IPR001466">
    <property type="entry name" value="Beta-lactam-related"/>
</dbReference>
<comment type="caution">
    <text evidence="3">The sequence shown here is derived from an EMBL/GenBank/DDBJ whole genome shotgun (WGS) entry which is preliminary data.</text>
</comment>
<dbReference type="GO" id="GO:0019216">
    <property type="term" value="P:regulation of lipid metabolic process"/>
    <property type="evidence" value="ECO:0007669"/>
    <property type="project" value="TreeGrafter"/>
</dbReference>